<dbReference type="RefSeq" id="WP_091610472.1">
    <property type="nucleotide sequence ID" value="NZ_FNNC01000001.1"/>
</dbReference>
<name>A0A1H2QLD0_9BACI</name>
<reference evidence="1 2" key="1">
    <citation type="submission" date="2016-10" db="EMBL/GenBank/DDBJ databases">
        <authorList>
            <person name="de Groot N.N."/>
        </authorList>
    </citation>
    <scope>NUCLEOTIDE SEQUENCE [LARGE SCALE GENOMIC DNA]</scope>
    <source>
        <strain evidence="1 2">DSM 23126</strain>
    </source>
</reference>
<proteinExistence type="predicted"/>
<keyword evidence="2" id="KW-1185">Reference proteome</keyword>
<accession>A0A1H2QLD0</accession>
<evidence type="ECO:0000313" key="1">
    <source>
        <dbReference type="EMBL" id="SDW07464.1"/>
    </source>
</evidence>
<dbReference type="STRING" id="1122204.SAMN05421781_0354"/>
<protein>
    <submittedName>
        <fullName evidence="1">Uncharacterized protein</fullName>
    </submittedName>
</protein>
<dbReference type="AlphaFoldDB" id="A0A1H2QLD0"/>
<sequence length="102" mass="11738">MNHPTESFQVEPYSIIRFLYLAVDDAQPNELWFIGTTMELQKELSLDDYTEVCFELGDEINFRQSVLKVVAIEINPLPPCPQMPAAEKVMTYYIASSDFPLM</sequence>
<organism evidence="1 2">
    <name type="scientific">Marinococcus luteus</name>
    <dbReference type="NCBI Taxonomy" id="1122204"/>
    <lineage>
        <taxon>Bacteria</taxon>
        <taxon>Bacillati</taxon>
        <taxon>Bacillota</taxon>
        <taxon>Bacilli</taxon>
        <taxon>Bacillales</taxon>
        <taxon>Bacillaceae</taxon>
        <taxon>Marinococcus</taxon>
    </lineage>
</organism>
<evidence type="ECO:0000313" key="2">
    <source>
        <dbReference type="Proteomes" id="UP000199488"/>
    </source>
</evidence>
<dbReference type="EMBL" id="FNNC01000001">
    <property type="protein sequence ID" value="SDW07464.1"/>
    <property type="molecule type" value="Genomic_DNA"/>
</dbReference>
<gene>
    <name evidence="1" type="ORF">SAMN05421781_0354</name>
</gene>
<dbReference type="OrthoDB" id="2969229at2"/>
<dbReference type="Proteomes" id="UP000199488">
    <property type="component" value="Unassembled WGS sequence"/>
</dbReference>